<protein>
    <recommendedName>
        <fullName evidence="1">Reverse transcriptase zinc-binding domain-containing protein</fullName>
    </recommendedName>
</protein>
<dbReference type="Pfam" id="PF13966">
    <property type="entry name" value="zf-RVT"/>
    <property type="match status" value="1"/>
</dbReference>
<organism evidence="2 3">
    <name type="scientific">Cuscuta campestris</name>
    <dbReference type="NCBI Taxonomy" id="132261"/>
    <lineage>
        <taxon>Eukaryota</taxon>
        <taxon>Viridiplantae</taxon>
        <taxon>Streptophyta</taxon>
        <taxon>Embryophyta</taxon>
        <taxon>Tracheophyta</taxon>
        <taxon>Spermatophyta</taxon>
        <taxon>Magnoliopsida</taxon>
        <taxon>eudicotyledons</taxon>
        <taxon>Gunneridae</taxon>
        <taxon>Pentapetalae</taxon>
        <taxon>asterids</taxon>
        <taxon>lamiids</taxon>
        <taxon>Solanales</taxon>
        <taxon>Convolvulaceae</taxon>
        <taxon>Cuscuteae</taxon>
        <taxon>Cuscuta</taxon>
        <taxon>Cuscuta subgen. Grammica</taxon>
        <taxon>Cuscuta sect. Cleistogrammica</taxon>
    </lineage>
</organism>
<evidence type="ECO:0000313" key="2">
    <source>
        <dbReference type="EMBL" id="VFQ78101.1"/>
    </source>
</evidence>
<dbReference type="EMBL" id="OOIL02001783">
    <property type="protein sequence ID" value="VFQ78101.1"/>
    <property type="molecule type" value="Genomic_DNA"/>
</dbReference>
<evidence type="ECO:0000259" key="1">
    <source>
        <dbReference type="Pfam" id="PF13966"/>
    </source>
</evidence>
<evidence type="ECO:0000313" key="3">
    <source>
        <dbReference type="Proteomes" id="UP000595140"/>
    </source>
</evidence>
<feature type="domain" description="Reverse transcriptase zinc-binding" evidence="1">
    <location>
        <begin position="69"/>
        <end position="125"/>
    </location>
</feature>
<accession>A0A484LNY7</accession>
<gene>
    <name evidence="2" type="ORF">CCAM_LOCUS19877</name>
</gene>
<sequence length="193" mass="23144">MNWNYAPIMNVVWDIDGKKDILWVRWIHARYIKECDFWTYKPKQDSCHYWKEMMRVKEKFADMPTQYPYTISKGYDWLQGAREKPKWRDWVWNKFTPPKIRFIISLFWRGRLQTNMNINTNCELCECAVSISLFEAVMNALDLRYNIGSDEEFRRAIQGMAGGEAHVKVDSNLGYLRLPGVEMEERENPPEKE</sequence>
<dbReference type="Proteomes" id="UP000595140">
    <property type="component" value="Unassembled WGS sequence"/>
</dbReference>
<reference evidence="2 3" key="1">
    <citation type="submission" date="2018-04" db="EMBL/GenBank/DDBJ databases">
        <authorList>
            <person name="Vogel A."/>
        </authorList>
    </citation>
    <scope>NUCLEOTIDE SEQUENCE [LARGE SCALE GENOMIC DNA]</scope>
</reference>
<dbReference type="OrthoDB" id="1726447at2759"/>
<proteinExistence type="predicted"/>
<dbReference type="AlphaFoldDB" id="A0A484LNY7"/>
<name>A0A484LNY7_9ASTE</name>
<keyword evidence="3" id="KW-1185">Reference proteome</keyword>
<dbReference type="InterPro" id="IPR026960">
    <property type="entry name" value="RVT-Znf"/>
</dbReference>